<proteinExistence type="predicted"/>
<keyword evidence="3" id="KW-0805">Transcription regulation</keyword>
<comment type="caution">
    <text evidence="8">The sequence shown here is derived from an EMBL/GenBank/DDBJ whole genome shotgun (WGS) entry which is preliminary data.</text>
</comment>
<evidence type="ECO:0000256" key="2">
    <source>
        <dbReference type="ARBA" id="ARBA00023012"/>
    </source>
</evidence>
<dbReference type="AlphaFoldDB" id="A0A165H0V5"/>
<organism evidence="8 9">
    <name type="scientific">Bhargavaea cecembensis</name>
    <dbReference type="NCBI Taxonomy" id="394098"/>
    <lineage>
        <taxon>Bacteria</taxon>
        <taxon>Bacillati</taxon>
        <taxon>Bacillota</taxon>
        <taxon>Bacilli</taxon>
        <taxon>Bacillales</taxon>
        <taxon>Caryophanaceae</taxon>
        <taxon>Bhargavaea</taxon>
    </lineage>
</organism>
<dbReference type="EMBL" id="LQNT01000009">
    <property type="protein sequence ID" value="KZE38444.1"/>
    <property type="molecule type" value="Genomic_DNA"/>
</dbReference>
<reference evidence="8 9" key="1">
    <citation type="submission" date="2016-01" db="EMBL/GenBank/DDBJ databases">
        <title>Whole genome sequencing of Bhargavaea cecembensis T14.</title>
        <authorList>
            <person name="Hong K.W."/>
        </authorList>
    </citation>
    <scope>NUCLEOTIDE SEQUENCE [LARGE SCALE GENOMIC DNA]</scope>
    <source>
        <strain evidence="8 9">T14</strain>
    </source>
</reference>
<dbReference type="InterPro" id="IPR011006">
    <property type="entry name" value="CheY-like_superfamily"/>
</dbReference>
<accession>A0A165H0V5</accession>
<evidence type="ECO:0000256" key="1">
    <source>
        <dbReference type="ARBA" id="ARBA00022553"/>
    </source>
</evidence>
<dbReference type="PROSITE" id="PS50110">
    <property type="entry name" value="RESPONSE_REGULATORY"/>
    <property type="match status" value="1"/>
</dbReference>
<dbReference type="Gene3D" id="3.40.50.2300">
    <property type="match status" value="1"/>
</dbReference>
<dbReference type="InterPro" id="IPR001789">
    <property type="entry name" value="Sig_transdc_resp-reg_receiver"/>
</dbReference>
<gene>
    <name evidence="8" type="ORF">AV656_05900</name>
</gene>
<name>A0A165H0V5_9BACL</name>
<evidence type="ECO:0000313" key="8">
    <source>
        <dbReference type="EMBL" id="KZE38444.1"/>
    </source>
</evidence>
<feature type="domain" description="Response regulatory" evidence="7">
    <location>
        <begin position="3"/>
        <end position="117"/>
    </location>
</feature>
<evidence type="ECO:0000259" key="7">
    <source>
        <dbReference type="PROSITE" id="PS50110"/>
    </source>
</evidence>
<dbReference type="PANTHER" id="PTHR44591">
    <property type="entry name" value="STRESS RESPONSE REGULATOR PROTEIN 1"/>
    <property type="match status" value="1"/>
</dbReference>
<keyword evidence="2" id="KW-0902">Two-component regulatory system</keyword>
<keyword evidence="4" id="KW-0238">DNA-binding</keyword>
<dbReference type="OrthoDB" id="9808843at2"/>
<dbReference type="RefSeq" id="WP_063179944.1">
    <property type="nucleotide sequence ID" value="NZ_LQNT01000009.1"/>
</dbReference>
<evidence type="ECO:0000256" key="6">
    <source>
        <dbReference type="PROSITE-ProRule" id="PRU00169"/>
    </source>
</evidence>
<evidence type="ECO:0000313" key="9">
    <source>
        <dbReference type="Proteomes" id="UP000076490"/>
    </source>
</evidence>
<dbReference type="GO" id="GO:0000160">
    <property type="term" value="P:phosphorelay signal transduction system"/>
    <property type="evidence" value="ECO:0007669"/>
    <property type="project" value="UniProtKB-KW"/>
</dbReference>
<evidence type="ECO:0000256" key="5">
    <source>
        <dbReference type="ARBA" id="ARBA00023163"/>
    </source>
</evidence>
<evidence type="ECO:0000256" key="3">
    <source>
        <dbReference type="ARBA" id="ARBA00023015"/>
    </source>
</evidence>
<dbReference type="SMART" id="SM00448">
    <property type="entry name" value="REC"/>
    <property type="match status" value="1"/>
</dbReference>
<protein>
    <submittedName>
        <fullName evidence="8">Two-component system response regulator</fullName>
    </submittedName>
</protein>
<dbReference type="FunFam" id="3.40.50.2300:FF:000001">
    <property type="entry name" value="DNA-binding response regulator PhoB"/>
    <property type="match status" value="1"/>
</dbReference>
<sequence>MKRILIVDDQNGIRLLLEEVFKRDGFETAVAKNGYEAIERFKDTPPDCVLLDMKMPGMDGIEVLREFKSQRPDIPVFMMTAYGEQEQIDAAKALGAEKYFTKPFDIHELRSEIGGILA</sequence>
<feature type="modified residue" description="4-aspartylphosphate" evidence="6">
    <location>
        <position position="52"/>
    </location>
</feature>
<evidence type="ECO:0000256" key="4">
    <source>
        <dbReference type="ARBA" id="ARBA00023125"/>
    </source>
</evidence>
<dbReference type="InterPro" id="IPR050595">
    <property type="entry name" value="Bact_response_regulator"/>
</dbReference>
<dbReference type="SUPFAM" id="SSF52172">
    <property type="entry name" value="CheY-like"/>
    <property type="match status" value="1"/>
</dbReference>
<dbReference type="PANTHER" id="PTHR44591:SF3">
    <property type="entry name" value="RESPONSE REGULATORY DOMAIN-CONTAINING PROTEIN"/>
    <property type="match status" value="1"/>
</dbReference>
<keyword evidence="1 6" id="KW-0597">Phosphoprotein</keyword>
<dbReference type="GO" id="GO:0003677">
    <property type="term" value="F:DNA binding"/>
    <property type="evidence" value="ECO:0007669"/>
    <property type="project" value="UniProtKB-KW"/>
</dbReference>
<keyword evidence="5" id="KW-0804">Transcription</keyword>
<dbReference type="Proteomes" id="UP000076490">
    <property type="component" value="Unassembled WGS sequence"/>
</dbReference>
<dbReference type="Pfam" id="PF00072">
    <property type="entry name" value="Response_reg"/>
    <property type="match status" value="1"/>
</dbReference>